<evidence type="ECO:0000259" key="7">
    <source>
        <dbReference type="Pfam" id="PF20684"/>
    </source>
</evidence>
<evidence type="ECO:0000256" key="6">
    <source>
        <dbReference type="SAM" id="Phobius"/>
    </source>
</evidence>
<name>A0A6A6VY58_9PEZI</name>
<gene>
    <name evidence="8" type="ORF">EJ05DRAFT_479609</name>
</gene>
<proteinExistence type="inferred from homology"/>
<dbReference type="Proteomes" id="UP000799437">
    <property type="component" value="Unassembled WGS sequence"/>
</dbReference>
<keyword evidence="4 6" id="KW-0472">Membrane</keyword>
<evidence type="ECO:0000256" key="4">
    <source>
        <dbReference type="ARBA" id="ARBA00023136"/>
    </source>
</evidence>
<sequence>METNSTPVRVVSPPPFVSRELFMSFSWGGTAMCTVAVICRLIVRWSSWRKLMIDDVFVVIAWFLLLGSAIIWQLCHDGMFRLILVSSGVEPELARAPGFVASAEYFLRGSAVFLIFLYTGLWSIKISFLLFFRQLGLRIRYYQIFWWAITALTIATWTVCIGTIQFECLLKSLVEITGHCNDPGGTAIHWQKATFATNCTFDVVTDALITMLPISLIWNVKINLRKKFILAGLFSLVVVTVTIAIVRIAMVYGGSHISTRDQPEVTWLYFWSMIEFCVALFVVCIGSFRTLFSADTKRKANIGQVGRIVHQGIDGIGQITTVTGARLLLRRGAIVDESYDLDTLEPFTPLSSETSCI</sequence>
<feature type="transmembrane region" description="Helical" evidence="6">
    <location>
        <begin position="111"/>
        <end position="132"/>
    </location>
</feature>
<dbReference type="GeneID" id="54485761"/>
<organism evidence="8 9">
    <name type="scientific">Pseudovirgaria hyperparasitica</name>
    <dbReference type="NCBI Taxonomy" id="470096"/>
    <lineage>
        <taxon>Eukaryota</taxon>
        <taxon>Fungi</taxon>
        <taxon>Dikarya</taxon>
        <taxon>Ascomycota</taxon>
        <taxon>Pezizomycotina</taxon>
        <taxon>Dothideomycetes</taxon>
        <taxon>Dothideomycetes incertae sedis</taxon>
        <taxon>Acrospermales</taxon>
        <taxon>Acrospermaceae</taxon>
        <taxon>Pseudovirgaria</taxon>
    </lineage>
</organism>
<feature type="domain" description="Rhodopsin" evidence="7">
    <location>
        <begin position="40"/>
        <end position="293"/>
    </location>
</feature>
<evidence type="ECO:0000256" key="2">
    <source>
        <dbReference type="ARBA" id="ARBA00022692"/>
    </source>
</evidence>
<dbReference type="PANTHER" id="PTHR33048">
    <property type="entry name" value="PTH11-LIKE INTEGRAL MEMBRANE PROTEIN (AFU_ORTHOLOGUE AFUA_5G11245)"/>
    <property type="match status" value="1"/>
</dbReference>
<dbReference type="InterPro" id="IPR052337">
    <property type="entry name" value="SAT4-like"/>
</dbReference>
<keyword evidence="2 6" id="KW-0812">Transmembrane</keyword>
<comment type="similarity">
    <text evidence="5">Belongs to the SAT4 family.</text>
</comment>
<feature type="transmembrane region" description="Helical" evidence="6">
    <location>
        <begin position="21"/>
        <end position="43"/>
    </location>
</feature>
<feature type="transmembrane region" description="Helical" evidence="6">
    <location>
        <begin position="195"/>
        <end position="216"/>
    </location>
</feature>
<reference evidence="8" key="1">
    <citation type="journal article" date="2020" name="Stud. Mycol.">
        <title>101 Dothideomycetes genomes: a test case for predicting lifestyles and emergence of pathogens.</title>
        <authorList>
            <person name="Haridas S."/>
            <person name="Albert R."/>
            <person name="Binder M."/>
            <person name="Bloem J."/>
            <person name="Labutti K."/>
            <person name="Salamov A."/>
            <person name="Andreopoulos B."/>
            <person name="Baker S."/>
            <person name="Barry K."/>
            <person name="Bills G."/>
            <person name="Bluhm B."/>
            <person name="Cannon C."/>
            <person name="Castanera R."/>
            <person name="Culley D."/>
            <person name="Daum C."/>
            <person name="Ezra D."/>
            <person name="Gonzalez J."/>
            <person name="Henrissat B."/>
            <person name="Kuo A."/>
            <person name="Liang C."/>
            <person name="Lipzen A."/>
            <person name="Lutzoni F."/>
            <person name="Magnuson J."/>
            <person name="Mondo S."/>
            <person name="Nolan M."/>
            <person name="Ohm R."/>
            <person name="Pangilinan J."/>
            <person name="Park H.-J."/>
            <person name="Ramirez L."/>
            <person name="Alfaro M."/>
            <person name="Sun H."/>
            <person name="Tritt A."/>
            <person name="Yoshinaga Y."/>
            <person name="Zwiers L.-H."/>
            <person name="Turgeon B."/>
            <person name="Goodwin S."/>
            <person name="Spatafora J."/>
            <person name="Crous P."/>
            <person name="Grigoriev I."/>
        </authorList>
    </citation>
    <scope>NUCLEOTIDE SEQUENCE</scope>
    <source>
        <strain evidence="8">CBS 121739</strain>
    </source>
</reference>
<evidence type="ECO:0000313" key="8">
    <source>
        <dbReference type="EMBL" id="KAF2754644.1"/>
    </source>
</evidence>
<dbReference type="Pfam" id="PF20684">
    <property type="entry name" value="Fung_rhodopsin"/>
    <property type="match status" value="1"/>
</dbReference>
<evidence type="ECO:0000256" key="5">
    <source>
        <dbReference type="ARBA" id="ARBA00038359"/>
    </source>
</evidence>
<accession>A0A6A6VY58</accession>
<evidence type="ECO:0000256" key="1">
    <source>
        <dbReference type="ARBA" id="ARBA00004141"/>
    </source>
</evidence>
<feature type="transmembrane region" description="Helical" evidence="6">
    <location>
        <begin position="144"/>
        <end position="164"/>
    </location>
</feature>
<dbReference type="AlphaFoldDB" id="A0A6A6VY58"/>
<dbReference type="PANTHER" id="PTHR33048:SF47">
    <property type="entry name" value="INTEGRAL MEMBRANE PROTEIN-RELATED"/>
    <property type="match status" value="1"/>
</dbReference>
<protein>
    <recommendedName>
        <fullName evidence="7">Rhodopsin domain-containing protein</fullName>
    </recommendedName>
</protein>
<dbReference type="OrthoDB" id="444631at2759"/>
<dbReference type="RefSeq" id="XP_033597095.1">
    <property type="nucleotide sequence ID" value="XM_033744707.1"/>
</dbReference>
<evidence type="ECO:0000313" key="9">
    <source>
        <dbReference type="Proteomes" id="UP000799437"/>
    </source>
</evidence>
<feature type="transmembrane region" description="Helical" evidence="6">
    <location>
        <begin position="55"/>
        <end position="74"/>
    </location>
</feature>
<dbReference type="EMBL" id="ML996580">
    <property type="protein sequence ID" value="KAF2754644.1"/>
    <property type="molecule type" value="Genomic_DNA"/>
</dbReference>
<comment type="subcellular location">
    <subcellularLocation>
        <location evidence="1">Membrane</location>
        <topology evidence="1">Multi-pass membrane protein</topology>
    </subcellularLocation>
</comment>
<evidence type="ECO:0000256" key="3">
    <source>
        <dbReference type="ARBA" id="ARBA00022989"/>
    </source>
</evidence>
<keyword evidence="9" id="KW-1185">Reference proteome</keyword>
<dbReference type="InterPro" id="IPR049326">
    <property type="entry name" value="Rhodopsin_dom_fungi"/>
</dbReference>
<keyword evidence="3 6" id="KW-1133">Transmembrane helix</keyword>
<feature type="transmembrane region" description="Helical" evidence="6">
    <location>
        <begin position="269"/>
        <end position="292"/>
    </location>
</feature>
<feature type="transmembrane region" description="Helical" evidence="6">
    <location>
        <begin position="228"/>
        <end position="249"/>
    </location>
</feature>
<dbReference type="GO" id="GO:0016020">
    <property type="term" value="C:membrane"/>
    <property type="evidence" value="ECO:0007669"/>
    <property type="project" value="UniProtKB-SubCell"/>
</dbReference>